<dbReference type="GO" id="GO:0004869">
    <property type="term" value="F:cysteine-type endopeptidase inhibitor activity"/>
    <property type="evidence" value="ECO:0007669"/>
    <property type="project" value="UniProtKB-KW"/>
</dbReference>
<evidence type="ECO:0000313" key="5">
    <source>
        <dbReference type="EMBL" id="KAG9449352.1"/>
    </source>
</evidence>
<reference evidence="5 6" key="1">
    <citation type="submission" date="2021-07" db="EMBL/GenBank/DDBJ databases">
        <title>The Aristolochia fimbriata genome: insights into angiosperm evolution, floral development and chemical biosynthesis.</title>
        <authorList>
            <person name="Jiao Y."/>
        </authorList>
    </citation>
    <scope>NUCLEOTIDE SEQUENCE [LARGE SCALE GENOMIC DNA]</scope>
    <source>
        <strain evidence="5">IBCAS-2021</strain>
        <tissue evidence="5">Leaf</tissue>
    </source>
</reference>
<evidence type="ECO:0000313" key="6">
    <source>
        <dbReference type="Proteomes" id="UP000825729"/>
    </source>
</evidence>
<evidence type="ECO:0000259" key="4">
    <source>
        <dbReference type="Pfam" id="PF16845"/>
    </source>
</evidence>
<name>A0AAV7EP04_ARIFI</name>
<dbReference type="Pfam" id="PF16845">
    <property type="entry name" value="SQAPI"/>
    <property type="match status" value="1"/>
</dbReference>
<keyword evidence="1" id="KW-0646">Protease inhibitor</keyword>
<feature type="domain" description="Cystatin" evidence="4">
    <location>
        <begin position="38"/>
        <end position="113"/>
    </location>
</feature>
<gene>
    <name evidence="5" type="ORF">H6P81_009317</name>
</gene>
<sequence>MRTRQTTLLLLVLLPLLAAVAAAGGVRRSLAGEWRAIDVGSAHTRELGAFAVGEHNREAKPLLIYKGVVSGEVYLPDPTRLRLVVQAAFNGYIRKYEAEVWEQIPWRLVSFKPIP</sequence>
<evidence type="ECO:0000256" key="2">
    <source>
        <dbReference type="ARBA" id="ARBA00022704"/>
    </source>
</evidence>
<dbReference type="Gene3D" id="3.10.450.10">
    <property type="match status" value="1"/>
</dbReference>
<dbReference type="AlphaFoldDB" id="A0AAV7EP04"/>
<organism evidence="5 6">
    <name type="scientific">Aristolochia fimbriata</name>
    <name type="common">White veined hardy Dutchman's pipe vine</name>
    <dbReference type="NCBI Taxonomy" id="158543"/>
    <lineage>
        <taxon>Eukaryota</taxon>
        <taxon>Viridiplantae</taxon>
        <taxon>Streptophyta</taxon>
        <taxon>Embryophyta</taxon>
        <taxon>Tracheophyta</taxon>
        <taxon>Spermatophyta</taxon>
        <taxon>Magnoliopsida</taxon>
        <taxon>Magnoliidae</taxon>
        <taxon>Piperales</taxon>
        <taxon>Aristolochiaceae</taxon>
        <taxon>Aristolochia</taxon>
    </lineage>
</organism>
<dbReference type="PANTHER" id="PTHR47364">
    <property type="entry name" value="CYSTEINE PROTEINASE INHIBITOR 5"/>
    <property type="match status" value="1"/>
</dbReference>
<accession>A0AAV7EP04</accession>
<feature type="chain" id="PRO_5043798490" description="Cystatin domain-containing protein" evidence="3">
    <location>
        <begin position="24"/>
        <end position="115"/>
    </location>
</feature>
<keyword evidence="3" id="KW-0732">Signal</keyword>
<dbReference type="InterPro" id="IPR000010">
    <property type="entry name" value="Cystatin_dom"/>
</dbReference>
<keyword evidence="2" id="KW-0789">Thiol protease inhibitor</keyword>
<dbReference type="Proteomes" id="UP000825729">
    <property type="component" value="Unassembled WGS sequence"/>
</dbReference>
<dbReference type="EMBL" id="JAINDJ010000004">
    <property type="protein sequence ID" value="KAG9449352.1"/>
    <property type="molecule type" value="Genomic_DNA"/>
</dbReference>
<keyword evidence="6" id="KW-1185">Reference proteome</keyword>
<feature type="signal peptide" evidence="3">
    <location>
        <begin position="1"/>
        <end position="23"/>
    </location>
</feature>
<comment type="caution">
    <text evidence="5">The sequence shown here is derived from an EMBL/GenBank/DDBJ whole genome shotgun (WGS) entry which is preliminary data.</text>
</comment>
<proteinExistence type="predicted"/>
<protein>
    <recommendedName>
        <fullName evidence="4">Cystatin domain-containing protein</fullName>
    </recommendedName>
</protein>
<evidence type="ECO:0000256" key="3">
    <source>
        <dbReference type="SAM" id="SignalP"/>
    </source>
</evidence>
<dbReference type="PANTHER" id="PTHR47364:SF2">
    <property type="entry name" value="CYSTEINE PROTEINASE INHIBITOR 5"/>
    <property type="match status" value="1"/>
</dbReference>
<evidence type="ECO:0000256" key="1">
    <source>
        <dbReference type="ARBA" id="ARBA00022690"/>
    </source>
</evidence>
<dbReference type="InterPro" id="IPR046350">
    <property type="entry name" value="Cystatin_sf"/>
</dbReference>
<dbReference type="SUPFAM" id="SSF54403">
    <property type="entry name" value="Cystatin/monellin"/>
    <property type="match status" value="1"/>
</dbReference>